<dbReference type="Proteomes" id="UP000221249">
    <property type="component" value="Segment"/>
</dbReference>
<organism evidence="1 2">
    <name type="scientific">Ochrobactrum phage POI1126</name>
    <dbReference type="NCBI Taxonomy" id="1932118"/>
    <lineage>
        <taxon>Viruses</taxon>
        <taxon>Duplodnaviria</taxon>
        <taxon>Heunggongvirae</taxon>
        <taxon>Uroviricota</taxon>
        <taxon>Caudoviricetes</taxon>
        <taxon>Namazuvirus</taxon>
        <taxon>Namazuvirus POI1126</taxon>
    </lineage>
</organism>
<keyword evidence="2" id="KW-1185">Reference proteome</keyword>
<name>A0A240F4U6_9CAUD</name>
<evidence type="ECO:0000313" key="2">
    <source>
        <dbReference type="Proteomes" id="UP000221249"/>
    </source>
</evidence>
<evidence type="ECO:0000313" key="1">
    <source>
        <dbReference type="EMBL" id="APU92973.1"/>
    </source>
</evidence>
<accession>A0A240F4U6</accession>
<reference evidence="1 2" key="1">
    <citation type="journal article" date="2017" name="Front. Microbiol.">
        <title>Prevalence, Host Range, and Comparative Genomic Analysis of Temperate Ochrobactrum Phages.</title>
        <authorList>
            <person name="Jackel C."/>
            <person name="Hertwig S."/>
            <person name="Scholz H.C."/>
            <person name="Nockler K."/>
            <person name="Reetz J."/>
            <person name="Hammerl J.A."/>
        </authorList>
    </citation>
    <scope>NUCLEOTIDE SEQUENCE [LARGE SCALE GENOMIC DNA]</scope>
</reference>
<gene>
    <name evidence="1" type="ORF">POI1126_46</name>
</gene>
<dbReference type="EMBL" id="KY417925">
    <property type="protein sequence ID" value="APU92973.1"/>
    <property type="molecule type" value="Genomic_DNA"/>
</dbReference>
<protein>
    <submittedName>
        <fullName evidence="1">Uncharacterized protein</fullName>
    </submittedName>
</protein>
<sequence length="98" mass="11126">MKLEELAKKLLQGEFSSLRITCNDHKSNYQTAQEAIEDGRWYAADEFVSPEELQKAIGTNTIWSLQWYPQTPAGFQVLHASSFQAILDYVSDPKDGTE</sequence>
<proteinExistence type="predicted"/>